<dbReference type="Proteomes" id="UP000623795">
    <property type="component" value="Unassembled WGS sequence"/>
</dbReference>
<accession>A0ABX1PS12</accession>
<evidence type="ECO:0000259" key="2">
    <source>
        <dbReference type="Pfam" id="PF13462"/>
    </source>
</evidence>
<gene>
    <name evidence="3" type="ORF">GPA22_00545</name>
</gene>
<sequence length="59" mass="6283">MHSPTLGKADAPVVIVEFLDPACETCRAFYPRVKEDDGGESGQDSRGCSATRPSITDPT</sequence>
<dbReference type="InterPro" id="IPR036249">
    <property type="entry name" value="Thioredoxin-like_sf"/>
</dbReference>
<evidence type="ECO:0000313" key="4">
    <source>
        <dbReference type="Proteomes" id="UP000623795"/>
    </source>
</evidence>
<dbReference type="Gene3D" id="3.40.30.10">
    <property type="entry name" value="Glutaredoxin"/>
    <property type="match status" value="1"/>
</dbReference>
<feature type="region of interest" description="Disordered" evidence="1">
    <location>
        <begin position="33"/>
        <end position="59"/>
    </location>
</feature>
<protein>
    <submittedName>
        <fullName evidence="3">Thioredoxin domain-containing protein</fullName>
    </submittedName>
</protein>
<dbReference type="SUPFAM" id="SSF52833">
    <property type="entry name" value="Thioredoxin-like"/>
    <property type="match status" value="1"/>
</dbReference>
<feature type="compositionally biased region" description="Polar residues" evidence="1">
    <location>
        <begin position="42"/>
        <end position="59"/>
    </location>
</feature>
<name>A0ABX1PS12_9RHOO</name>
<feature type="domain" description="Thioredoxin-like fold" evidence="2">
    <location>
        <begin position="3"/>
        <end position="34"/>
    </location>
</feature>
<proteinExistence type="predicted"/>
<comment type="caution">
    <text evidence="3">The sequence shown here is derived from an EMBL/GenBank/DDBJ whole genome shotgun (WGS) entry which is preliminary data.</text>
</comment>
<evidence type="ECO:0000256" key="1">
    <source>
        <dbReference type="SAM" id="MobiDB-lite"/>
    </source>
</evidence>
<dbReference type="EMBL" id="WTVN01000001">
    <property type="protein sequence ID" value="NMG42229.1"/>
    <property type="molecule type" value="Genomic_DNA"/>
</dbReference>
<reference evidence="3 4" key="1">
    <citation type="submission" date="2019-12" db="EMBL/GenBank/DDBJ databases">
        <title>Comparative genomics gives insights into the taxonomy of the Azoarcus-Aromatoleum group and reveals separate origins of nif in the plant-associated Azoarcus and non-plant-associated Aromatoleum sub-groups.</title>
        <authorList>
            <person name="Lafos M."/>
            <person name="Maluk M."/>
            <person name="Batista M."/>
            <person name="Junghare M."/>
            <person name="Carmona M."/>
            <person name="Faoro H."/>
            <person name="Cruz L.M."/>
            <person name="Battistoni F."/>
            <person name="De Souza E."/>
            <person name="Pedrosa F."/>
            <person name="Chen W.-M."/>
            <person name="Poole P.S."/>
            <person name="Dixon R.A."/>
            <person name="James E.K."/>
        </authorList>
    </citation>
    <scope>NUCLEOTIDE SEQUENCE [LARGE SCALE GENOMIC DNA]</scope>
    <source>
        <strain evidence="3 4">Td21</strain>
    </source>
</reference>
<dbReference type="Pfam" id="PF13462">
    <property type="entry name" value="Thioredoxin_4"/>
    <property type="match status" value="1"/>
</dbReference>
<evidence type="ECO:0000313" key="3">
    <source>
        <dbReference type="EMBL" id="NMG42229.1"/>
    </source>
</evidence>
<dbReference type="InterPro" id="IPR012336">
    <property type="entry name" value="Thioredoxin-like_fold"/>
</dbReference>
<organism evidence="3 4">
    <name type="scientific">Aromatoleum toluvorans</name>
    <dbReference type="NCBI Taxonomy" id="92002"/>
    <lineage>
        <taxon>Bacteria</taxon>
        <taxon>Pseudomonadati</taxon>
        <taxon>Pseudomonadota</taxon>
        <taxon>Betaproteobacteria</taxon>
        <taxon>Rhodocyclales</taxon>
        <taxon>Rhodocyclaceae</taxon>
        <taxon>Aromatoleum</taxon>
    </lineage>
</organism>
<keyword evidence="4" id="KW-1185">Reference proteome</keyword>